<accession>A0A5D2A0F9</accession>
<gene>
    <name evidence="1" type="ORF">ES288_D13G137400v1</name>
</gene>
<dbReference type="EMBL" id="CM017713">
    <property type="protein sequence ID" value="TYG37386.1"/>
    <property type="molecule type" value="Genomic_DNA"/>
</dbReference>
<organism evidence="1 2">
    <name type="scientific">Gossypium darwinii</name>
    <name type="common">Darwin's cotton</name>
    <name type="synonym">Gossypium barbadense var. darwinii</name>
    <dbReference type="NCBI Taxonomy" id="34276"/>
    <lineage>
        <taxon>Eukaryota</taxon>
        <taxon>Viridiplantae</taxon>
        <taxon>Streptophyta</taxon>
        <taxon>Embryophyta</taxon>
        <taxon>Tracheophyta</taxon>
        <taxon>Spermatophyta</taxon>
        <taxon>Magnoliopsida</taxon>
        <taxon>eudicotyledons</taxon>
        <taxon>Gunneridae</taxon>
        <taxon>Pentapetalae</taxon>
        <taxon>rosids</taxon>
        <taxon>malvids</taxon>
        <taxon>Malvales</taxon>
        <taxon>Malvaceae</taxon>
        <taxon>Malvoideae</taxon>
        <taxon>Gossypium</taxon>
    </lineage>
</organism>
<keyword evidence="2" id="KW-1185">Reference proteome</keyword>
<evidence type="ECO:0000313" key="1">
    <source>
        <dbReference type="EMBL" id="TYG37386.1"/>
    </source>
</evidence>
<evidence type="ECO:0000313" key="2">
    <source>
        <dbReference type="Proteomes" id="UP000323506"/>
    </source>
</evidence>
<protein>
    <submittedName>
        <fullName evidence="1">Uncharacterized protein</fullName>
    </submittedName>
</protein>
<sequence length="48" mass="5654">MKIKKYRAIQTRIVDILGKTDRTNYYQNGLAYFKDPTCIFFTLGSFVN</sequence>
<reference evidence="1 2" key="1">
    <citation type="submission" date="2019-06" db="EMBL/GenBank/DDBJ databases">
        <title>WGS assembly of Gossypium darwinii.</title>
        <authorList>
            <person name="Chen Z.J."/>
            <person name="Sreedasyam A."/>
            <person name="Ando A."/>
            <person name="Song Q."/>
            <person name="De L."/>
            <person name="Hulse-Kemp A."/>
            <person name="Ding M."/>
            <person name="Ye W."/>
            <person name="Kirkbride R."/>
            <person name="Jenkins J."/>
            <person name="Plott C."/>
            <person name="Lovell J."/>
            <person name="Lin Y.-M."/>
            <person name="Vaughn R."/>
            <person name="Liu B."/>
            <person name="Li W."/>
            <person name="Simpson S."/>
            <person name="Scheffler B."/>
            <person name="Saski C."/>
            <person name="Grover C."/>
            <person name="Hu G."/>
            <person name="Conover J."/>
            <person name="Carlson J."/>
            <person name="Shu S."/>
            <person name="Boston L."/>
            <person name="Williams M."/>
            <person name="Peterson D."/>
            <person name="Mcgee K."/>
            <person name="Jones D."/>
            <person name="Wendel J."/>
            <person name="Stelly D."/>
            <person name="Grimwood J."/>
            <person name="Schmutz J."/>
        </authorList>
    </citation>
    <scope>NUCLEOTIDE SEQUENCE [LARGE SCALE GENOMIC DNA]</scope>
    <source>
        <strain evidence="1">1808015.09</strain>
    </source>
</reference>
<proteinExistence type="predicted"/>
<dbReference type="AlphaFoldDB" id="A0A5D2A0F9"/>
<name>A0A5D2A0F9_GOSDA</name>
<dbReference type="Proteomes" id="UP000323506">
    <property type="component" value="Chromosome D13"/>
</dbReference>